<evidence type="ECO:0000313" key="3">
    <source>
        <dbReference type="Proteomes" id="UP000092583"/>
    </source>
</evidence>
<evidence type="ECO:0000313" key="2">
    <source>
        <dbReference type="EMBL" id="OCF54567.1"/>
    </source>
</evidence>
<keyword evidence="3" id="KW-1185">Reference proteome</keyword>
<reference evidence="2 3" key="1">
    <citation type="submission" date="2013-07" db="EMBL/GenBank/DDBJ databases">
        <title>The Genome Sequence of Kwoniella mangroviensis CBS10435.</title>
        <authorList>
            <consortium name="The Broad Institute Genome Sequencing Platform"/>
            <person name="Cuomo C."/>
            <person name="Litvintseva A."/>
            <person name="Chen Y."/>
            <person name="Heitman J."/>
            <person name="Sun S."/>
            <person name="Springer D."/>
            <person name="Dromer F."/>
            <person name="Young S.K."/>
            <person name="Zeng Q."/>
            <person name="Gargeya S."/>
            <person name="Fitzgerald M."/>
            <person name="Abouelleil A."/>
            <person name="Alvarado L."/>
            <person name="Berlin A.M."/>
            <person name="Chapman S.B."/>
            <person name="Dewar J."/>
            <person name="Goldberg J."/>
            <person name="Griggs A."/>
            <person name="Gujja S."/>
            <person name="Hansen M."/>
            <person name="Howarth C."/>
            <person name="Imamovic A."/>
            <person name="Larimer J."/>
            <person name="McCowan C."/>
            <person name="Murphy C."/>
            <person name="Pearson M."/>
            <person name="Priest M."/>
            <person name="Roberts A."/>
            <person name="Saif S."/>
            <person name="Shea T."/>
            <person name="Sykes S."/>
            <person name="Wortman J."/>
            <person name="Nusbaum C."/>
            <person name="Birren B."/>
        </authorList>
    </citation>
    <scope>NUCLEOTIDE SEQUENCE [LARGE SCALE GENOMIC DNA]</scope>
    <source>
        <strain evidence="2 3">CBS 10435</strain>
    </source>
</reference>
<sequence length="196" mass="21875">MSSAGQSQYTEGDVSNGWQLQGGRWVPYEAPVVDAASPSAGILAIASRAPSQVASPGGSQGDQTRSSRGHSRSTSGASAVELNRRFARPMMWDSERYPNGTYLITIDYEAEHTGNDEESQLRLYVNDPRNSSHRDTWLQQSETYGGWDQSTNRRMDLTQAVETQLQPMYEDFVDRIVDSARTALNSFYNLRQRGEI</sequence>
<dbReference type="Proteomes" id="UP000092583">
    <property type="component" value="Unassembled WGS sequence"/>
</dbReference>
<evidence type="ECO:0000256" key="1">
    <source>
        <dbReference type="SAM" id="MobiDB-lite"/>
    </source>
</evidence>
<accession>A0A1B9IGM7</accession>
<name>A0A1B9IGM7_9TREE</name>
<reference evidence="3" key="2">
    <citation type="submission" date="2013-12" db="EMBL/GenBank/DDBJ databases">
        <title>Evolution of pathogenesis and genome organization in the Tremellales.</title>
        <authorList>
            <person name="Cuomo C."/>
            <person name="Litvintseva A."/>
            <person name="Heitman J."/>
            <person name="Chen Y."/>
            <person name="Sun S."/>
            <person name="Springer D."/>
            <person name="Dromer F."/>
            <person name="Young S."/>
            <person name="Zeng Q."/>
            <person name="Chapman S."/>
            <person name="Gujja S."/>
            <person name="Saif S."/>
            <person name="Birren B."/>
        </authorList>
    </citation>
    <scope>NUCLEOTIDE SEQUENCE [LARGE SCALE GENOMIC DNA]</scope>
    <source>
        <strain evidence="3">CBS 10435</strain>
    </source>
</reference>
<gene>
    <name evidence="2" type="ORF">L486_07699</name>
</gene>
<feature type="region of interest" description="Disordered" evidence="1">
    <location>
        <begin position="48"/>
        <end position="80"/>
    </location>
</feature>
<dbReference type="AlphaFoldDB" id="A0A1B9IGM7"/>
<organism evidence="2 3">
    <name type="scientific">Kwoniella mangroviensis CBS 10435</name>
    <dbReference type="NCBI Taxonomy" id="1331196"/>
    <lineage>
        <taxon>Eukaryota</taxon>
        <taxon>Fungi</taxon>
        <taxon>Dikarya</taxon>
        <taxon>Basidiomycota</taxon>
        <taxon>Agaricomycotina</taxon>
        <taxon>Tremellomycetes</taxon>
        <taxon>Tremellales</taxon>
        <taxon>Cryptococcaceae</taxon>
        <taxon>Kwoniella</taxon>
    </lineage>
</organism>
<dbReference type="EMBL" id="KI669469">
    <property type="protein sequence ID" value="OCF54567.1"/>
    <property type="molecule type" value="Genomic_DNA"/>
</dbReference>
<proteinExistence type="predicted"/>
<protein>
    <submittedName>
        <fullName evidence="2">Uncharacterized protein</fullName>
    </submittedName>
</protein>